<organism evidence="2 3">
    <name type="scientific">Trema orientale</name>
    <name type="common">Charcoal tree</name>
    <name type="synonym">Celtis orientalis</name>
    <dbReference type="NCBI Taxonomy" id="63057"/>
    <lineage>
        <taxon>Eukaryota</taxon>
        <taxon>Viridiplantae</taxon>
        <taxon>Streptophyta</taxon>
        <taxon>Embryophyta</taxon>
        <taxon>Tracheophyta</taxon>
        <taxon>Spermatophyta</taxon>
        <taxon>Magnoliopsida</taxon>
        <taxon>eudicotyledons</taxon>
        <taxon>Gunneridae</taxon>
        <taxon>Pentapetalae</taxon>
        <taxon>rosids</taxon>
        <taxon>fabids</taxon>
        <taxon>Rosales</taxon>
        <taxon>Cannabaceae</taxon>
        <taxon>Trema</taxon>
    </lineage>
</organism>
<gene>
    <name evidence="2" type="ORF">TorRG33x02_345620</name>
</gene>
<reference evidence="3" key="1">
    <citation type="submission" date="2016-06" db="EMBL/GenBank/DDBJ databases">
        <title>Parallel loss of symbiosis genes in relatives of nitrogen-fixing non-legume Parasponia.</title>
        <authorList>
            <person name="Van Velzen R."/>
            <person name="Holmer R."/>
            <person name="Bu F."/>
            <person name="Rutten L."/>
            <person name="Van Zeijl A."/>
            <person name="Liu W."/>
            <person name="Santuari L."/>
            <person name="Cao Q."/>
            <person name="Sharma T."/>
            <person name="Shen D."/>
            <person name="Roswanjaya Y."/>
            <person name="Wardhani T."/>
            <person name="Kalhor M.S."/>
            <person name="Jansen J."/>
            <person name="Van den Hoogen J."/>
            <person name="Gungor B."/>
            <person name="Hartog M."/>
            <person name="Hontelez J."/>
            <person name="Verver J."/>
            <person name="Yang W.-C."/>
            <person name="Schijlen E."/>
            <person name="Repin R."/>
            <person name="Schilthuizen M."/>
            <person name="Schranz E."/>
            <person name="Heidstra R."/>
            <person name="Miyata K."/>
            <person name="Fedorova E."/>
            <person name="Kohlen W."/>
            <person name="Bisseling T."/>
            <person name="Smit S."/>
            <person name="Geurts R."/>
        </authorList>
    </citation>
    <scope>NUCLEOTIDE SEQUENCE [LARGE SCALE GENOMIC DNA]</scope>
    <source>
        <strain evidence="3">cv. RG33-2</strain>
    </source>
</reference>
<dbReference type="InterPro" id="IPR054296">
    <property type="entry name" value="DUF7032"/>
</dbReference>
<feature type="domain" description="DUF7032" evidence="1">
    <location>
        <begin position="21"/>
        <end position="77"/>
    </location>
</feature>
<dbReference type="InParanoid" id="A0A2P5ANY2"/>
<dbReference type="OrthoDB" id="10443832at2759"/>
<evidence type="ECO:0000259" key="1">
    <source>
        <dbReference type="Pfam" id="PF23005"/>
    </source>
</evidence>
<proteinExistence type="predicted"/>
<evidence type="ECO:0000313" key="3">
    <source>
        <dbReference type="Proteomes" id="UP000237000"/>
    </source>
</evidence>
<name>A0A2P5ANY2_TREOI</name>
<evidence type="ECO:0000313" key="2">
    <source>
        <dbReference type="EMBL" id="PON38268.1"/>
    </source>
</evidence>
<comment type="caution">
    <text evidence="2">The sequence shown here is derived from an EMBL/GenBank/DDBJ whole genome shotgun (WGS) entry which is preliminary data.</text>
</comment>
<protein>
    <recommendedName>
        <fullName evidence="1">DUF7032 domain-containing protein</fullName>
    </recommendedName>
</protein>
<sequence length="99" mass="11142">MFLLFLNYSLESSTRKFSLRQAIDFIASLISLAHSIKFSIKWQSIRNKLKELNTGLVALENCDSRATTLINGLIMSRWSPSSRAITSLADVLIFLTVGF</sequence>
<dbReference type="EMBL" id="JXTC01000760">
    <property type="protein sequence ID" value="PON38268.1"/>
    <property type="molecule type" value="Genomic_DNA"/>
</dbReference>
<accession>A0A2P5ANY2</accession>
<dbReference type="Proteomes" id="UP000237000">
    <property type="component" value="Unassembled WGS sequence"/>
</dbReference>
<dbReference type="Pfam" id="PF23005">
    <property type="entry name" value="DUF7032"/>
    <property type="match status" value="1"/>
</dbReference>
<dbReference type="AlphaFoldDB" id="A0A2P5ANY2"/>
<keyword evidence="3" id="KW-1185">Reference proteome</keyword>